<protein>
    <submittedName>
        <fullName evidence="1">Uncharacterized protein</fullName>
    </submittedName>
</protein>
<name>A0ACC2HSX3_9PEZI</name>
<dbReference type="Proteomes" id="UP001153334">
    <property type="component" value="Unassembled WGS sequence"/>
</dbReference>
<gene>
    <name evidence="1" type="ORF">ONZ43_g7219</name>
</gene>
<organism evidence="1 2">
    <name type="scientific">Nemania bipapillata</name>
    <dbReference type="NCBI Taxonomy" id="110536"/>
    <lineage>
        <taxon>Eukaryota</taxon>
        <taxon>Fungi</taxon>
        <taxon>Dikarya</taxon>
        <taxon>Ascomycota</taxon>
        <taxon>Pezizomycotina</taxon>
        <taxon>Sordariomycetes</taxon>
        <taxon>Xylariomycetidae</taxon>
        <taxon>Xylariales</taxon>
        <taxon>Xylariaceae</taxon>
        <taxon>Nemania</taxon>
    </lineage>
</organism>
<reference evidence="1" key="1">
    <citation type="submission" date="2022-11" db="EMBL/GenBank/DDBJ databases">
        <title>Genome Sequence of Nemania bipapillata.</title>
        <authorList>
            <person name="Buettner E."/>
        </authorList>
    </citation>
    <scope>NUCLEOTIDE SEQUENCE</scope>
    <source>
        <strain evidence="1">CP14</strain>
    </source>
</reference>
<dbReference type="EMBL" id="JAPESX010003002">
    <property type="protein sequence ID" value="KAJ8105975.1"/>
    <property type="molecule type" value="Genomic_DNA"/>
</dbReference>
<sequence>MGFDIAITTPIEGTDGRTVLELLHNDERFVNSMKTQAMPMKHIAGTPGLYRACVYLTGKIPDLGAFFVILINVPGGLDVFMRHTKVYSKKFVIRSKWRVVSNLLQQITTIECDDAELREQAKRHFSTKYLRDHKEILILAEIGW</sequence>
<evidence type="ECO:0000313" key="1">
    <source>
        <dbReference type="EMBL" id="KAJ8105975.1"/>
    </source>
</evidence>
<evidence type="ECO:0000313" key="2">
    <source>
        <dbReference type="Proteomes" id="UP001153334"/>
    </source>
</evidence>
<accession>A0ACC2HSX3</accession>
<proteinExistence type="predicted"/>
<keyword evidence="2" id="KW-1185">Reference proteome</keyword>
<comment type="caution">
    <text evidence="1">The sequence shown here is derived from an EMBL/GenBank/DDBJ whole genome shotgun (WGS) entry which is preliminary data.</text>
</comment>